<dbReference type="KEGG" id="sted:SPTER_22830"/>
<gene>
    <name evidence="2" type="ORF">SPTER_22830</name>
</gene>
<protein>
    <submittedName>
        <fullName evidence="2">Uncharacterized protein</fullName>
    </submittedName>
</protein>
<proteinExistence type="predicted"/>
<dbReference type="AlphaFoldDB" id="A0A517DUA9"/>
<name>A0A517DUA9_9FIRM</name>
<sequence>MPLLLLLVMYLLPELLKRRKQPKDYEYPDIPEKVPQPVDIEPLQTKDTYTPPATDYLTEPVPKTWVTPPKPLPLSSAPPAVNIPDFTEPVSPWDGRVTPQMVQNGLIFSEIIQPPRAYRPIWRQFK</sequence>
<keyword evidence="3" id="KW-1185">Reference proteome</keyword>
<feature type="region of interest" description="Disordered" evidence="1">
    <location>
        <begin position="22"/>
        <end position="62"/>
    </location>
</feature>
<feature type="compositionally biased region" description="Basic and acidic residues" evidence="1">
    <location>
        <begin position="22"/>
        <end position="32"/>
    </location>
</feature>
<dbReference type="EMBL" id="CP036259">
    <property type="protein sequence ID" value="QDR80940.1"/>
    <property type="molecule type" value="Genomic_DNA"/>
</dbReference>
<dbReference type="Proteomes" id="UP000320776">
    <property type="component" value="Chromosome"/>
</dbReference>
<evidence type="ECO:0000313" key="3">
    <source>
        <dbReference type="Proteomes" id="UP000320776"/>
    </source>
</evidence>
<accession>A0A517DUA9</accession>
<organism evidence="2 3">
    <name type="scientific">Sporomusa termitida</name>
    <dbReference type="NCBI Taxonomy" id="2377"/>
    <lineage>
        <taxon>Bacteria</taxon>
        <taxon>Bacillati</taxon>
        <taxon>Bacillota</taxon>
        <taxon>Negativicutes</taxon>
        <taxon>Selenomonadales</taxon>
        <taxon>Sporomusaceae</taxon>
        <taxon>Sporomusa</taxon>
    </lineage>
</organism>
<evidence type="ECO:0000256" key="1">
    <source>
        <dbReference type="SAM" id="MobiDB-lite"/>
    </source>
</evidence>
<evidence type="ECO:0000313" key="2">
    <source>
        <dbReference type="EMBL" id="QDR80940.1"/>
    </source>
</evidence>
<reference evidence="2 3" key="1">
    <citation type="submission" date="2019-02" db="EMBL/GenBank/DDBJ databases">
        <title>Closed genome of Sporomusa termitida DSM 4440.</title>
        <authorList>
            <person name="Poehlein A."/>
            <person name="Daniel R."/>
        </authorList>
    </citation>
    <scope>NUCLEOTIDE SEQUENCE [LARGE SCALE GENOMIC DNA]</scope>
    <source>
        <strain evidence="2 3">DSM 4440</strain>
    </source>
</reference>